<dbReference type="KEGG" id="llu:AKJ09_01302"/>
<dbReference type="Gene3D" id="3.40.50.150">
    <property type="entry name" value="Vaccinia Virus protein VP39"/>
    <property type="match status" value="1"/>
</dbReference>
<evidence type="ECO:0000256" key="1">
    <source>
        <dbReference type="ARBA" id="ARBA00022603"/>
    </source>
</evidence>
<dbReference type="Proteomes" id="UP000064967">
    <property type="component" value="Chromosome"/>
</dbReference>
<dbReference type="AlphaFoldDB" id="A0A0K1PM74"/>
<dbReference type="RefSeq" id="WP_146646202.1">
    <property type="nucleotide sequence ID" value="NZ_CP012333.1"/>
</dbReference>
<dbReference type="GO" id="GO:0032259">
    <property type="term" value="P:methylation"/>
    <property type="evidence" value="ECO:0007669"/>
    <property type="project" value="UniProtKB-KW"/>
</dbReference>
<dbReference type="STRING" id="1391654.AKJ09_01302"/>
<accession>A0A0K1PM74</accession>
<gene>
    <name evidence="4" type="ORF">AKJ09_01302</name>
</gene>
<dbReference type="Pfam" id="PF13649">
    <property type="entry name" value="Methyltransf_25"/>
    <property type="match status" value="1"/>
</dbReference>
<dbReference type="PANTHER" id="PTHR43861:SF1">
    <property type="entry name" value="TRANS-ACONITATE 2-METHYLTRANSFERASE"/>
    <property type="match status" value="1"/>
</dbReference>
<dbReference type="GO" id="GO:0008168">
    <property type="term" value="F:methyltransferase activity"/>
    <property type="evidence" value="ECO:0007669"/>
    <property type="project" value="UniProtKB-KW"/>
</dbReference>
<dbReference type="PANTHER" id="PTHR43861">
    <property type="entry name" value="TRANS-ACONITATE 2-METHYLTRANSFERASE-RELATED"/>
    <property type="match status" value="1"/>
</dbReference>
<keyword evidence="2 4" id="KW-0808">Transferase</keyword>
<dbReference type="InterPro" id="IPR041698">
    <property type="entry name" value="Methyltransf_25"/>
</dbReference>
<evidence type="ECO:0000256" key="2">
    <source>
        <dbReference type="ARBA" id="ARBA00022679"/>
    </source>
</evidence>
<evidence type="ECO:0000259" key="3">
    <source>
        <dbReference type="Pfam" id="PF13649"/>
    </source>
</evidence>
<proteinExistence type="predicted"/>
<feature type="domain" description="Methyltransferase" evidence="3">
    <location>
        <begin position="47"/>
        <end position="140"/>
    </location>
</feature>
<dbReference type="SUPFAM" id="SSF53335">
    <property type="entry name" value="S-adenosyl-L-methionine-dependent methyltransferases"/>
    <property type="match status" value="1"/>
</dbReference>
<name>A0A0K1PM74_9BACT</name>
<dbReference type="EMBL" id="CP012333">
    <property type="protein sequence ID" value="AKU94638.1"/>
    <property type="molecule type" value="Genomic_DNA"/>
</dbReference>
<dbReference type="OrthoDB" id="9777638at2"/>
<dbReference type="PATRIC" id="fig|1391654.3.peg.1318"/>
<evidence type="ECO:0000313" key="5">
    <source>
        <dbReference type="Proteomes" id="UP000064967"/>
    </source>
</evidence>
<evidence type="ECO:0000313" key="4">
    <source>
        <dbReference type="EMBL" id="AKU94638.1"/>
    </source>
</evidence>
<organism evidence="4 5">
    <name type="scientific">Labilithrix luteola</name>
    <dbReference type="NCBI Taxonomy" id="1391654"/>
    <lineage>
        <taxon>Bacteria</taxon>
        <taxon>Pseudomonadati</taxon>
        <taxon>Myxococcota</taxon>
        <taxon>Polyangia</taxon>
        <taxon>Polyangiales</taxon>
        <taxon>Labilitrichaceae</taxon>
        <taxon>Labilithrix</taxon>
    </lineage>
</organism>
<reference evidence="4 5" key="1">
    <citation type="submission" date="2015-08" db="EMBL/GenBank/DDBJ databases">
        <authorList>
            <person name="Babu N.S."/>
            <person name="Beckwith C.J."/>
            <person name="Beseler K.G."/>
            <person name="Brison A."/>
            <person name="Carone J.V."/>
            <person name="Caskin T.P."/>
            <person name="Diamond M."/>
            <person name="Durham M.E."/>
            <person name="Foxe J.M."/>
            <person name="Go M."/>
            <person name="Henderson B.A."/>
            <person name="Jones I.B."/>
            <person name="McGettigan J.A."/>
            <person name="Micheletti S.J."/>
            <person name="Nasrallah M.E."/>
            <person name="Ortiz D."/>
            <person name="Piller C.R."/>
            <person name="Privatt S.R."/>
            <person name="Schneider S.L."/>
            <person name="Sharp S."/>
            <person name="Smith T.C."/>
            <person name="Stanton J.D."/>
            <person name="Ullery H.E."/>
            <person name="Wilson R.J."/>
            <person name="Serrano M.G."/>
            <person name="Buck G."/>
            <person name="Lee V."/>
            <person name="Wang Y."/>
            <person name="Carvalho R."/>
            <person name="Voegtly L."/>
            <person name="Shi R."/>
            <person name="Duckworth R."/>
            <person name="Johnson A."/>
            <person name="Loviza R."/>
            <person name="Walstead R."/>
            <person name="Shah Z."/>
            <person name="Kiflezghi M."/>
            <person name="Wade K."/>
            <person name="Ball S.L."/>
            <person name="Bradley K.W."/>
            <person name="Asai D.J."/>
            <person name="Bowman C.A."/>
            <person name="Russell D.A."/>
            <person name="Pope W.H."/>
            <person name="Jacobs-Sera D."/>
            <person name="Hendrix R.W."/>
            <person name="Hatfull G.F."/>
        </authorList>
    </citation>
    <scope>NUCLEOTIDE SEQUENCE [LARGE SCALE GENOMIC DNA]</scope>
    <source>
        <strain evidence="4 5">DSM 27648</strain>
    </source>
</reference>
<dbReference type="InterPro" id="IPR029063">
    <property type="entry name" value="SAM-dependent_MTases_sf"/>
</dbReference>
<keyword evidence="5" id="KW-1185">Reference proteome</keyword>
<protein>
    <submittedName>
        <fullName evidence="4">Methyltransferase</fullName>
    </submittedName>
</protein>
<sequence length="276" mass="30092">MNDEQVTAWNGPSGHAWVESQPLLDRILEPMAELLLRAVPEGSARRILDVGCGAGATTLAFARRVGAEGSCLGIDISQPMIDAARARAEREGVPARFVIADAQTHAFEPASFDLIVSRFGVMFFDDPVSAFTNLRRAAKNDAELRFVAWRSPADNPFMTTAERAAAPLLPNLPARRPDGPGQFAFGDAARVRNILEQAGWAAIDIQPVDLVCSFPEKDLVRYLTRMGPLGRVLDDADDATRTRIISSIRAAFDPFVHGDEVRFTSASWQVVAHAPR</sequence>
<keyword evidence="1 4" id="KW-0489">Methyltransferase</keyword>
<dbReference type="CDD" id="cd02440">
    <property type="entry name" value="AdoMet_MTases"/>
    <property type="match status" value="1"/>
</dbReference>